<dbReference type="GeneID" id="19404987"/>
<protein>
    <recommendedName>
        <fullName evidence="3">Zn(2)-C6 fungal-type domain-containing protein</fullName>
    </recommendedName>
</protein>
<dbReference type="HOGENOM" id="CLU_508036_0_0_1"/>
<evidence type="ECO:0000259" key="3">
    <source>
        <dbReference type="PROSITE" id="PS50048"/>
    </source>
</evidence>
<dbReference type="InterPro" id="IPR001138">
    <property type="entry name" value="Zn2Cys6_DnaBD"/>
</dbReference>
<evidence type="ECO:0000313" key="5">
    <source>
        <dbReference type="Proteomes" id="UP000016935"/>
    </source>
</evidence>
<keyword evidence="1" id="KW-0539">Nucleus</keyword>
<dbReference type="Gene3D" id="2.30.29.30">
    <property type="entry name" value="Pleckstrin-homology domain (PH domain)/Phosphotyrosine-binding domain (PTB)"/>
    <property type="match status" value="1"/>
</dbReference>
<feature type="compositionally biased region" description="Basic and acidic residues" evidence="2">
    <location>
        <begin position="107"/>
        <end position="116"/>
    </location>
</feature>
<reference evidence="4 5" key="1">
    <citation type="journal article" date="2012" name="PLoS Pathog.">
        <title>Diverse lifestyles and strategies of plant pathogenesis encoded in the genomes of eighteen Dothideomycetes fungi.</title>
        <authorList>
            <person name="Ohm R.A."/>
            <person name="Feau N."/>
            <person name="Henrissat B."/>
            <person name="Schoch C.L."/>
            <person name="Horwitz B.A."/>
            <person name="Barry K.W."/>
            <person name="Condon B.J."/>
            <person name="Copeland A.C."/>
            <person name="Dhillon B."/>
            <person name="Glaser F."/>
            <person name="Hesse C.N."/>
            <person name="Kosti I."/>
            <person name="LaButti K."/>
            <person name="Lindquist E.A."/>
            <person name="Lucas S."/>
            <person name="Salamov A.A."/>
            <person name="Bradshaw R.E."/>
            <person name="Ciuffetti L."/>
            <person name="Hamelin R.C."/>
            <person name="Kema G.H.J."/>
            <person name="Lawrence C."/>
            <person name="Scott J.A."/>
            <person name="Spatafora J.W."/>
            <person name="Turgeon B.G."/>
            <person name="de Wit P.J.G.M."/>
            <person name="Zhong S."/>
            <person name="Goodwin S.B."/>
            <person name="Grigoriev I.V."/>
        </authorList>
    </citation>
    <scope>NUCLEOTIDE SEQUENCE [LARGE SCALE GENOMIC DNA]</scope>
    <source>
        <strain evidence="5">28A</strain>
    </source>
</reference>
<evidence type="ECO:0000256" key="1">
    <source>
        <dbReference type="ARBA" id="ARBA00023242"/>
    </source>
</evidence>
<evidence type="ECO:0000256" key="2">
    <source>
        <dbReference type="SAM" id="MobiDB-lite"/>
    </source>
</evidence>
<sequence length="613" mass="68202">MPSILSDEDKQMVKRTVPKSGNKIHAVAVAKLYIAYPDRHRWTYTGLQGAVVLANDLVGNTFWLKMVDISLTMDDLFEGYMVLDAVADFLAHSPLADRTKQPAIAPRPEHHVHDSNHASPSPSPVSAPTLRSPDPSVSSGYTAASAALRQRRGHTKSRLGCIGCKRRKVKCQETWPSCANCDKRGWVCRYSDAFKNVLREPAALDVPSPRQLVQLSDTPIMYSRDDMQLFHHYLVAAYPCVPHDFVDIWTRDVPVKSHQYSYLMEAMLALAGSHLALQVEKPKNDLALHHRQKAIVGLGEAFTRWPPTAEESHVMFAASFLLSYQSTFMEDGFLEHFVSLRGCSLLAQLIMAEGFTGPFVDQTNWNLIAVDSPFSKFPQLDQGLVHQALLSLKGFSPLVSQLGAHAIEKAVVCQLAQALRFLLHSNVDPKSEKLSEPDLPPANSLSPKYFAFTNPLLPADTATLFPDIDWDNITAPPPGAPFHFAAFKAMMATLTLFSTWPHEELVRIFDPANHLGNVVLAHFCAVRFILLPFTAPDNVLRNPAKAAVQWAAKIMAALDDDKSGQWAKYTEWPTKVIRCLYGCVEKNRAFTIGNVRDMLIQNPDLFRVEQAGT</sequence>
<dbReference type="Pfam" id="PF00172">
    <property type="entry name" value="Zn_clus"/>
    <property type="match status" value="1"/>
</dbReference>
<dbReference type="PROSITE" id="PS50048">
    <property type="entry name" value="ZN2_CY6_FUNGAL_2"/>
    <property type="match status" value="1"/>
</dbReference>
<dbReference type="STRING" id="671987.R0KDX9"/>
<dbReference type="GO" id="GO:0008270">
    <property type="term" value="F:zinc ion binding"/>
    <property type="evidence" value="ECO:0007669"/>
    <property type="project" value="InterPro"/>
</dbReference>
<dbReference type="AlphaFoldDB" id="R0KDX9"/>
<feature type="compositionally biased region" description="Low complexity" evidence="2">
    <location>
        <begin position="118"/>
        <end position="128"/>
    </location>
</feature>
<keyword evidence="5" id="KW-1185">Reference proteome</keyword>
<dbReference type="Proteomes" id="UP000016935">
    <property type="component" value="Unassembled WGS sequence"/>
</dbReference>
<gene>
    <name evidence="4" type="ORF">SETTUDRAFT_45255</name>
</gene>
<feature type="region of interest" description="Disordered" evidence="2">
    <location>
        <begin position="107"/>
        <end position="150"/>
    </location>
</feature>
<dbReference type="InterPro" id="IPR052400">
    <property type="entry name" value="Zn2-C6_fungal_TF"/>
</dbReference>
<dbReference type="eggNOG" id="KOG3671">
    <property type="taxonomic scope" value="Eukaryota"/>
</dbReference>
<dbReference type="OrthoDB" id="416217at2759"/>
<organism evidence="4 5">
    <name type="scientific">Exserohilum turcicum (strain 28A)</name>
    <name type="common">Northern leaf blight fungus</name>
    <name type="synonym">Setosphaeria turcica</name>
    <dbReference type="NCBI Taxonomy" id="671987"/>
    <lineage>
        <taxon>Eukaryota</taxon>
        <taxon>Fungi</taxon>
        <taxon>Dikarya</taxon>
        <taxon>Ascomycota</taxon>
        <taxon>Pezizomycotina</taxon>
        <taxon>Dothideomycetes</taxon>
        <taxon>Pleosporomycetidae</taxon>
        <taxon>Pleosporales</taxon>
        <taxon>Pleosporineae</taxon>
        <taxon>Pleosporaceae</taxon>
        <taxon>Exserohilum</taxon>
    </lineage>
</organism>
<dbReference type="CDD" id="cd00067">
    <property type="entry name" value="GAL4"/>
    <property type="match status" value="1"/>
</dbReference>
<dbReference type="EMBL" id="KB908482">
    <property type="protein sequence ID" value="EOA91063.1"/>
    <property type="molecule type" value="Genomic_DNA"/>
</dbReference>
<accession>R0KDX9</accession>
<dbReference type="GO" id="GO:0000981">
    <property type="term" value="F:DNA-binding transcription factor activity, RNA polymerase II-specific"/>
    <property type="evidence" value="ECO:0007669"/>
    <property type="project" value="InterPro"/>
</dbReference>
<dbReference type="Pfam" id="PF00568">
    <property type="entry name" value="WH1"/>
    <property type="match status" value="1"/>
</dbReference>
<evidence type="ECO:0000313" key="4">
    <source>
        <dbReference type="EMBL" id="EOA91063.1"/>
    </source>
</evidence>
<name>R0KDX9_EXST2</name>
<reference evidence="4 5" key="2">
    <citation type="journal article" date="2013" name="PLoS Genet.">
        <title>Comparative genome structure, secondary metabolite, and effector coding capacity across Cochliobolus pathogens.</title>
        <authorList>
            <person name="Condon B.J."/>
            <person name="Leng Y."/>
            <person name="Wu D."/>
            <person name="Bushley K.E."/>
            <person name="Ohm R.A."/>
            <person name="Otillar R."/>
            <person name="Martin J."/>
            <person name="Schackwitz W."/>
            <person name="Grimwood J."/>
            <person name="MohdZainudin N."/>
            <person name="Xue C."/>
            <person name="Wang R."/>
            <person name="Manning V.A."/>
            <person name="Dhillon B."/>
            <person name="Tu Z.J."/>
            <person name="Steffenson B.J."/>
            <person name="Salamov A."/>
            <person name="Sun H."/>
            <person name="Lowry S."/>
            <person name="LaButti K."/>
            <person name="Han J."/>
            <person name="Copeland A."/>
            <person name="Lindquist E."/>
            <person name="Barry K."/>
            <person name="Schmutz J."/>
            <person name="Baker S.E."/>
            <person name="Ciuffetti L.M."/>
            <person name="Grigoriev I.V."/>
            <person name="Zhong S."/>
            <person name="Turgeon B.G."/>
        </authorList>
    </citation>
    <scope>NUCLEOTIDE SEQUENCE [LARGE SCALE GENOMIC DNA]</scope>
    <source>
        <strain evidence="5">28A</strain>
    </source>
</reference>
<dbReference type="RefSeq" id="XP_008021354.1">
    <property type="nucleotide sequence ID" value="XM_008023163.1"/>
</dbReference>
<dbReference type="InterPro" id="IPR036864">
    <property type="entry name" value="Zn2-C6_fun-type_DNA-bd_sf"/>
</dbReference>
<dbReference type="PROSITE" id="PS00463">
    <property type="entry name" value="ZN2_CY6_FUNGAL_1"/>
    <property type="match status" value="1"/>
</dbReference>
<dbReference type="PANTHER" id="PTHR47657">
    <property type="entry name" value="STEROL REGULATORY ELEMENT-BINDING PROTEIN ECM22"/>
    <property type="match status" value="1"/>
</dbReference>
<dbReference type="SUPFAM" id="SSF50729">
    <property type="entry name" value="PH domain-like"/>
    <property type="match status" value="1"/>
</dbReference>
<feature type="domain" description="Zn(2)-C6 fungal-type" evidence="3">
    <location>
        <begin position="160"/>
        <end position="190"/>
    </location>
</feature>
<dbReference type="Gene3D" id="4.10.240.10">
    <property type="entry name" value="Zn(2)-C6 fungal-type DNA-binding domain"/>
    <property type="match status" value="1"/>
</dbReference>
<dbReference type="InterPro" id="IPR011993">
    <property type="entry name" value="PH-like_dom_sf"/>
</dbReference>
<proteinExistence type="predicted"/>
<dbReference type="InterPro" id="IPR000697">
    <property type="entry name" value="WH1/EVH1_dom"/>
</dbReference>
<dbReference type="PANTHER" id="PTHR47657:SF7">
    <property type="entry name" value="STEROL REGULATORY ELEMENT-BINDING PROTEIN ECM22"/>
    <property type="match status" value="1"/>
</dbReference>
<dbReference type="SUPFAM" id="SSF57701">
    <property type="entry name" value="Zn2/Cys6 DNA-binding domain"/>
    <property type="match status" value="1"/>
</dbReference>
<dbReference type="SMART" id="SM00066">
    <property type="entry name" value="GAL4"/>
    <property type="match status" value="1"/>
</dbReference>